<dbReference type="EMBL" id="CACVKT020009844">
    <property type="protein sequence ID" value="CAC5423671.1"/>
    <property type="molecule type" value="Genomic_DNA"/>
</dbReference>
<reference evidence="1 2" key="1">
    <citation type="submission" date="2020-06" db="EMBL/GenBank/DDBJ databases">
        <authorList>
            <person name="Li R."/>
            <person name="Bekaert M."/>
        </authorList>
    </citation>
    <scope>NUCLEOTIDE SEQUENCE [LARGE SCALE GENOMIC DNA]</scope>
    <source>
        <strain evidence="2">wild</strain>
    </source>
</reference>
<evidence type="ECO:0000313" key="2">
    <source>
        <dbReference type="Proteomes" id="UP000507470"/>
    </source>
</evidence>
<sequence>MFTFIERRLGGLEVIGLVSVPKPVLAIIGLNRTICPHSSQWSLRSRSLCNESKPEYLCLFDDNEKVFKEFCQKDSETQRPGYEFVIRGELDDKECIDDRYQPIKLTTDGNSQCMFQKSKCSGEGYQCIELKKFPGSKQCQEIKRPEMDGDVSNEEKGDVITSHLESKQCFLI</sequence>
<dbReference type="AlphaFoldDB" id="A0A6J8EWX4"/>
<accession>A0A6J8EWX4</accession>
<name>A0A6J8EWX4_MYTCO</name>
<gene>
    <name evidence="1" type="ORF">MCOR_55643</name>
</gene>
<organism evidence="1 2">
    <name type="scientific">Mytilus coruscus</name>
    <name type="common">Sea mussel</name>
    <dbReference type="NCBI Taxonomy" id="42192"/>
    <lineage>
        <taxon>Eukaryota</taxon>
        <taxon>Metazoa</taxon>
        <taxon>Spiralia</taxon>
        <taxon>Lophotrochozoa</taxon>
        <taxon>Mollusca</taxon>
        <taxon>Bivalvia</taxon>
        <taxon>Autobranchia</taxon>
        <taxon>Pteriomorphia</taxon>
        <taxon>Mytilida</taxon>
        <taxon>Mytiloidea</taxon>
        <taxon>Mytilidae</taxon>
        <taxon>Mytilinae</taxon>
        <taxon>Mytilus</taxon>
    </lineage>
</organism>
<keyword evidence="2" id="KW-1185">Reference proteome</keyword>
<proteinExistence type="predicted"/>
<protein>
    <submittedName>
        <fullName evidence="1">Uncharacterized protein</fullName>
    </submittedName>
</protein>
<dbReference type="Proteomes" id="UP000507470">
    <property type="component" value="Unassembled WGS sequence"/>
</dbReference>
<evidence type="ECO:0000313" key="1">
    <source>
        <dbReference type="EMBL" id="CAC5423671.1"/>
    </source>
</evidence>